<dbReference type="EMBL" id="VYZD01003304">
    <property type="protein sequence ID" value="NWR95627.1"/>
    <property type="molecule type" value="Genomic_DNA"/>
</dbReference>
<dbReference type="InterPro" id="IPR018159">
    <property type="entry name" value="Spectrin/alpha-actinin"/>
</dbReference>
<comment type="caution">
    <text evidence="3">The sequence shown here is derived from an EMBL/GenBank/DDBJ whole genome shotgun (WGS) entry which is preliminary data.</text>
</comment>
<reference evidence="3 4" key="1">
    <citation type="submission" date="2019-09" db="EMBL/GenBank/DDBJ databases">
        <title>Bird 10,000 Genomes (B10K) Project - Family phase.</title>
        <authorList>
            <person name="Zhang G."/>
        </authorList>
    </citation>
    <scope>NUCLEOTIDE SEQUENCE [LARGE SCALE GENOMIC DNA]</scope>
    <source>
        <strain evidence="3">B10K-DU-003-06</strain>
    </source>
</reference>
<dbReference type="CDD" id="cd00176">
    <property type="entry name" value="SPEC"/>
    <property type="match status" value="1"/>
</dbReference>
<feature type="non-terminal residue" evidence="3">
    <location>
        <position position="207"/>
    </location>
</feature>
<gene>
    <name evidence="3" type="primary">Sptbn2</name>
    <name evidence="3" type="ORF">FURFIG_R14298</name>
</gene>
<evidence type="ECO:0000313" key="4">
    <source>
        <dbReference type="Proteomes" id="UP000529852"/>
    </source>
</evidence>
<keyword evidence="4" id="KW-1185">Reference proteome</keyword>
<accession>A0A7K5BJ63</accession>
<protein>
    <submittedName>
        <fullName evidence="3">SPTN2 protein</fullName>
    </submittedName>
</protein>
<evidence type="ECO:0000256" key="2">
    <source>
        <dbReference type="ARBA" id="ARBA00023203"/>
    </source>
</evidence>
<dbReference type="AlphaFoldDB" id="A0A7K5BJ63"/>
<evidence type="ECO:0000313" key="3">
    <source>
        <dbReference type="EMBL" id="NWR95627.1"/>
    </source>
</evidence>
<name>A0A7K5BJ63_9FURN</name>
<dbReference type="Pfam" id="PF00435">
    <property type="entry name" value="Spectrin"/>
    <property type="match status" value="2"/>
</dbReference>
<dbReference type="Gene3D" id="1.20.58.60">
    <property type="match status" value="2"/>
</dbReference>
<keyword evidence="1" id="KW-0677">Repeat</keyword>
<organism evidence="3 4">
    <name type="scientific">Furnarius figulus</name>
    <dbReference type="NCBI Taxonomy" id="463165"/>
    <lineage>
        <taxon>Eukaryota</taxon>
        <taxon>Metazoa</taxon>
        <taxon>Chordata</taxon>
        <taxon>Craniata</taxon>
        <taxon>Vertebrata</taxon>
        <taxon>Euteleostomi</taxon>
        <taxon>Archelosauria</taxon>
        <taxon>Archosauria</taxon>
        <taxon>Dinosauria</taxon>
        <taxon>Saurischia</taxon>
        <taxon>Theropoda</taxon>
        <taxon>Coelurosauria</taxon>
        <taxon>Aves</taxon>
        <taxon>Neognathae</taxon>
        <taxon>Neoaves</taxon>
        <taxon>Telluraves</taxon>
        <taxon>Australaves</taxon>
        <taxon>Passeriformes</taxon>
        <taxon>Furnariidae</taxon>
        <taxon>Furnarius</taxon>
    </lineage>
</organism>
<dbReference type="InterPro" id="IPR002017">
    <property type="entry name" value="Spectrin_repeat"/>
</dbReference>
<dbReference type="SMART" id="SM00150">
    <property type="entry name" value="SPEC"/>
    <property type="match status" value="2"/>
</dbReference>
<proteinExistence type="predicted"/>
<keyword evidence="2" id="KW-0009">Actin-binding</keyword>
<dbReference type="PANTHER" id="PTHR11915">
    <property type="entry name" value="SPECTRIN/FILAMIN RELATED CYTOSKELETAL PROTEIN"/>
    <property type="match status" value="1"/>
</dbReference>
<sequence length="207" mass="23471">LLRDKFREFSRDTGGLGQERVDAANAAAAALIAGGHPERAAVAQWQAGLNEAWAELLELVATRAQELAAAHDLQRFRRDARQVLEHLRDKGRQVPEELGRDLRAAEGLERQHRAFEHDVQALSTQVSQVQEAAGRLAAAYAGPRAEELRAQERLVSAAWAELRGRCQRRRRLLGDTVEQFRFLRATRDLRLWMDGMNLQLEARERPR</sequence>
<dbReference type="SUPFAM" id="SSF46966">
    <property type="entry name" value="Spectrin repeat"/>
    <property type="match status" value="2"/>
</dbReference>
<dbReference type="GO" id="GO:0003779">
    <property type="term" value="F:actin binding"/>
    <property type="evidence" value="ECO:0007669"/>
    <property type="project" value="UniProtKB-KW"/>
</dbReference>
<dbReference type="Proteomes" id="UP000529852">
    <property type="component" value="Unassembled WGS sequence"/>
</dbReference>
<evidence type="ECO:0000256" key="1">
    <source>
        <dbReference type="ARBA" id="ARBA00022737"/>
    </source>
</evidence>
<feature type="non-terminal residue" evidence="3">
    <location>
        <position position="1"/>
    </location>
</feature>